<dbReference type="EMBL" id="CP011125">
    <property type="protein sequence ID" value="AKF10005.1"/>
    <property type="molecule type" value="Genomic_DNA"/>
</dbReference>
<keyword evidence="3 7" id="KW-0812">Transmembrane</keyword>
<keyword evidence="6" id="KW-0813">Transport</keyword>
<evidence type="ECO:0000256" key="3">
    <source>
        <dbReference type="ARBA" id="ARBA00022692"/>
    </source>
</evidence>
<organism evidence="9 10">
    <name type="scientific">Sandaracinus amylolyticus</name>
    <dbReference type="NCBI Taxonomy" id="927083"/>
    <lineage>
        <taxon>Bacteria</taxon>
        <taxon>Pseudomonadati</taxon>
        <taxon>Myxococcota</taxon>
        <taxon>Polyangia</taxon>
        <taxon>Polyangiales</taxon>
        <taxon>Sandaracinaceae</taxon>
        <taxon>Sandaracinus</taxon>
    </lineage>
</organism>
<feature type="transmembrane region" description="Helical" evidence="7">
    <location>
        <begin position="12"/>
        <end position="30"/>
    </location>
</feature>
<feature type="transmembrane region" description="Helical" evidence="7">
    <location>
        <begin position="156"/>
        <end position="178"/>
    </location>
</feature>
<keyword evidence="4 7" id="KW-1133">Transmembrane helix</keyword>
<dbReference type="GO" id="GO:0017038">
    <property type="term" value="P:protein import"/>
    <property type="evidence" value="ECO:0007669"/>
    <property type="project" value="TreeGrafter"/>
</dbReference>
<dbReference type="InterPro" id="IPR050790">
    <property type="entry name" value="ExbB/TolQ_transport"/>
</dbReference>
<evidence type="ECO:0000256" key="7">
    <source>
        <dbReference type="SAM" id="Phobius"/>
    </source>
</evidence>
<accession>A0A0F6W8C9</accession>
<feature type="domain" description="MotA/TolQ/ExbB proton channel" evidence="8">
    <location>
        <begin position="71"/>
        <end position="190"/>
    </location>
</feature>
<dbReference type="KEGG" id="samy:DB32_007154"/>
<comment type="subcellular location">
    <subcellularLocation>
        <location evidence="1">Cell membrane</location>
        <topology evidence="1">Multi-pass membrane protein</topology>
    </subcellularLocation>
    <subcellularLocation>
        <location evidence="6">Membrane</location>
        <topology evidence="6">Multi-pass membrane protein</topology>
    </subcellularLocation>
</comment>
<evidence type="ECO:0000313" key="10">
    <source>
        <dbReference type="Proteomes" id="UP000034883"/>
    </source>
</evidence>
<evidence type="ECO:0000256" key="5">
    <source>
        <dbReference type="ARBA" id="ARBA00023136"/>
    </source>
</evidence>
<sequence length="225" mass="24550">MRWLAHHFEEGGWGMYPLVACLAVALLITIERACALLRARPNADALLDALRACLRVGDVTGAIAICERNRGPLARIALAGLRESLQSVPRIEAALATRWMLEAQPLARRLGYLQLIVQIATLFGLLGTVTGLFGGYGHTNADASSRATMLARGISESLNCTAGGLFVSMVALLALCLLDGRARTLREELEEGTLAIRNMLIDHREHLRWNGARAPLDRPTYRTAR</sequence>
<evidence type="ECO:0000313" key="9">
    <source>
        <dbReference type="EMBL" id="AKF10005.1"/>
    </source>
</evidence>
<evidence type="ECO:0000256" key="1">
    <source>
        <dbReference type="ARBA" id="ARBA00004651"/>
    </source>
</evidence>
<proteinExistence type="inferred from homology"/>
<keyword evidence="2" id="KW-1003">Cell membrane</keyword>
<keyword evidence="5 7" id="KW-0472">Membrane</keyword>
<dbReference type="PANTHER" id="PTHR30625">
    <property type="entry name" value="PROTEIN TOLQ"/>
    <property type="match status" value="1"/>
</dbReference>
<protein>
    <submittedName>
        <fullName evidence="9">MotA/TolQ/ExbB proton channel family protein</fullName>
    </submittedName>
</protein>
<reference evidence="9 10" key="1">
    <citation type="submission" date="2015-03" db="EMBL/GenBank/DDBJ databases">
        <title>Genome assembly of Sandaracinus amylolyticus DSM 53668.</title>
        <authorList>
            <person name="Sharma G."/>
            <person name="Subramanian S."/>
        </authorList>
    </citation>
    <scope>NUCLEOTIDE SEQUENCE [LARGE SCALE GENOMIC DNA]</scope>
    <source>
        <strain evidence="9 10">DSM 53668</strain>
    </source>
</reference>
<evidence type="ECO:0000259" key="8">
    <source>
        <dbReference type="Pfam" id="PF01618"/>
    </source>
</evidence>
<dbReference type="InterPro" id="IPR002898">
    <property type="entry name" value="MotA_ExbB_proton_chnl"/>
</dbReference>
<dbReference type="RefSeq" id="WP_053237001.1">
    <property type="nucleotide sequence ID" value="NZ_CP011125.1"/>
</dbReference>
<dbReference type="GO" id="GO:0005886">
    <property type="term" value="C:plasma membrane"/>
    <property type="evidence" value="ECO:0007669"/>
    <property type="project" value="UniProtKB-SubCell"/>
</dbReference>
<comment type="similarity">
    <text evidence="6">Belongs to the exbB/tolQ family.</text>
</comment>
<dbReference type="OrthoDB" id="4045at2"/>
<dbReference type="Proteomes" id="UP000034883">
    <property type="component" value="Chromosome"/>
</dbReference>
<evidence type="ECO:0000256" key="2">
    <source>
        <dbReference type="ARBA" id="ARBA00022475"/>
    </source>
</evidence>
<dbReference type="STRING" id="927083.DB32_007154"/>
<keyword evidence="6" id="KW-0653">Protein transport</keyword>
<evidence type="ECO:0000256" key="4">
    <source>
        <dbReference type="ARBA" id="ARBA00022989"/>
    </source>
</evidence>
<dbReference type="AlphaFoldDB" id="A0A0F6W8C9"/>
<dbReference type="Pfam" id="PF01618">
    <property type="entry name" value="MotA_ExbB"/>
    <property type="match status" value="1"/>
</dbReference>
<evidence type="ECO:0000256" key="6">
    <source>
        <dbReference type="RuleBase" id="RU004057"/>
    </source>
</evidence>
<dbReference type="PANTHER" id="PTHR30625:SF11">
    <property type="entry name" value="MOTA_TOLQ_EXBB PROTON CHANNEL DOMAIN-CONTAINING PROTEIN"/>
    <property type="match status" value="1"/>
</dbReference>
<keyword evidence="10" id="KW-1185">Reference proteome</keyword>
<name>A0A0F6W8C9_9BACT</name>
<gene>
    <name evidence="9" type="ORF">DB32_007154</name>
</gene>
<feature type="transmembrane region" description="Helical" evidence="7">
    <location>
        <begin position="110"/>
        <end position="136"/>
    </location>
</feature>